<evidence type="ECO:0000256" key="3">
    <source>
        <dbReference type="SAM" id="Phobius"/>
    </source>
</evidence>
<evidence type="ECO:0000313" key="5">
    <source>
        <dbReference type="Proteomes" id="UP000676456"/>
    </source>
</evidence>
<sequence>MLAKCRAKTDNRGMTLIEVLLSMVILSIVIVTFLTMFIQSAKTNKHSGDIIDATYMAQTHMENIYQISTNNSYDKGLEKLVDEGKFTKKTTTTFTKRDKGFYISIELVSPKDQDYVGKVLVKVFNHPADTKPAAQMESRILWKEEK</sequence>
<dbReference type="PROSITE" id="PS00409">
    <property type="entry name" value="PROKAR_NTER_METHYL"/>
    <property type="match status" value="1"/>
</dbReference>
<evidence type="ECO:0000313" key="4">
    <source>
        <dbReference type="EMBL" id="MBS4223634.1"/>
    </source>
</evidence>
<comment type="caution">
    <text evidence="4">The sequence shown here is derived from an EMBL/GenBank/DDBJ whole genome shotgun (WGS) entry which is preliminary data.</text>
</comment>
<protein>
    <submittedName>
        <fullName evidence="4">Prepilin-type N-terminal cleavage/methylation domain-containing protein</fullName>
    </submittedName>
</protein>
<proteinExistence type="predicted"/>
<dbReference type="RefSeq" id="WP_213098629.1">
    <property type="nucleotide sequence ID" value="NZ_JAGYPH010000002.1"/>
</dbReference>
<keyword evidence="3" id="KW-0812">Transmembrane</keyword>
<keyword evidence="2" id="KW-0178">Competence</keyword>
<feature type="transmembrane region" description="Helical" evidence="3">
    <location>
        <begin position="20"/>
        <end position="38"/>
    </location>
</feature>
<reference evidence="4 5" key="1">
    <citation type="submission" date="2021-05" db="EMBL/GenBank/DDBJ databases">
        <title>Novel Bacillus species.</title>
        <authorList>
            <person name="Liu G."/>
        </authorList>
    </citation>
    <scope>NUCLEOTIDE SEQUENCE [LARGE SCALE GENOMIC DNA]</scope>
    <source>
        <strain evidence="4 5">FJAT-49682</strain>
    </source>
</reference>
<gene>
    <name evidence="4" type="ORF">KHA91_12830</name>
</gene>
<comment type="subcellular location">
    <subcellularLocation>
        <location evidence="1">Cell surface</location>
    </subcellularLocation>
</comment>
<evidence type="ECO:0000256" key="2">
    <source>
        <dbReference type="ARBA" id="ARBA00023287"/>
    </source>
</evidence>
<keyword evidence="3" id="KW-1133">Transmembrane helix</keyword>
<dbReference type="AlphaFoldDB" id="A0A942Z4H0"/>
<keyword evidence="3" id="KW-0472">Membrane</keyword>
<dbReference type="Pfam" id="PF07963">
    <property type="entry name" value="N_methyl"/>
    <property type="match status" value="1"/>
</dbReference>
<dbReference type="GO" id="GO:0009986">
    <property type="term" value="C:cell surface"/>
    <property type="evidence" value="ECO:0007669"/>
    <property type="project" value="UniProtKB-SubCell"/>
</dbReference>
<keyword evidence="5" id="KW-1185">Reference proteome</keyword>
<name>A0A942Z4H0_9BACI</name>
<organism evidence="4 5">
    <name type="scientific">Lederbergia citrea</name>
    <dbReference type="NCBI Taxonomy" id="2833581"/>
    <lineage>
        <taxon>Bacteria</taxon>
        <taxon>Bacillati</taxon>
        <taxon>Bacillota</taxon>
        <taxon>Bacilli</taxon>
        <taxon>Bacillales</taxon>
        <taxon>Bacillaceae</taxon>
        <taxon>Lederbergia</taxon>
    </lineage>
</organism>
<dbReference type="Proteomes" id="UP000676456">
    <property type="component" value="Unassembled WGS sequence"/>
</dbReference>
<dbReference type="EMBL" id="JAGYPN010000002">
    <property type="protein sequence ID" value="MBS4223634.1"/>
    <property type="molecule type" value="Genomic_DNA"/>
</dbReference>
<evidence type="ECO:0000256" key="1">
    <source>
        <dbReference type="ARBA" id="ARBA00004241"/>
    </source>
</evidence>
<dbReference type="GO" id="GO:0030420">
    <property type="term" value="P:establishment of competence for transformation"/>
    <property type="evidence" value="ECO:0007669"/>
    <property type="project" value="UniProtKB-KW"/>
</dbReference>
<accession>A0A942Z4H0</accession>
<dbReference type="InterPro" id="IPR012902">
    <property type="entry name" value="N_methyl_site"/>
</dbReference>
<dbReference type="NCBIfam" id="TIGR02532">
    <property type="entry name" value="IV_pilin_GFxxxE"/>
    <property type="match status" value="1"/>
</dbReference>